<dbReference type="InterPro" id="IPR000073">
    <property type="entry name" value="AB_hydrolase_1"/>
</dbReference>
<gene>
    <name evidence="2" type="ORF">ACFMB1_09585</name>
</gene>
<evidence type="ECO:0000313" key="2">
    <source>
        <dbReference type="EMBL" id="MFC6035794.1"/>
    </source>
</evidence>
<proteinExistence type="predicted"/>
<dbReference type="PANTHER" id="PTHR43798">
    <property type="entry name" value="MONOACYLGLYCEROL LIPASE"/>
    <property type="match status" value="1"/>
</dbReference>
<dbReference type="Proteomes" id="UP001596116">
    <property type="component" value="Unassembled WGS sequence"/>
</dbReference>
<dbReference type="InterPro" id="IPR050266">
    <property type="entry name" value="AB_hydrolase_sf"/>
</dbReference>
<dbReference type="GO" id="GO:0016787">
    <property type="term" value="F:hydrolase activity"/>
    <property type="evidence" value="ECO:0007669"/>
    <property type="project" value="UniProtKB-KW"/>
</dbReference>
<reference evidence="2 3" key="1">
    <citation type="submission" date="2024-09" db="EMBL/GenBank/DDBJ databases">
        <authorList>
            <person name="Zhang Z.-H."/>
        </authorList>
    </citation>
    <scope>NUCLEOTIDE SEQUENCE [LARGE SCALE GENOMIC DNA]</scope>
    <source>
        <strain evidence="2 3">HHTR114</strain>
    </source>
</reference>
<evidence type="ECO:0000313" key="3">
    <source>
        <dbReference type="Proteomes" id="UP001596116"/>
    </source>
</evidence>
<dbReference type="RefSeq" id="WP_379878619.1">
    <property type="nucleotide sequence ID" value="NZ_JBHPON010000001.1"/>
</dbReference>
<name>A0ABW1KWA1_9PROT</name>
<evidence type="ECO:0000259" key="1">
    <source>
        <dbReference type="Pfam" id="PF00561"/>
    </source>
</evidence>
<accession>A0ABW1KWA1</accession>
<sequence length="324" mass="35707">MKKRYLIPLILLALLAGAFIFLRTPDTDPAAMEAKYTNEASQFVEGPNGLRVHYRDQGNRNGVPIVLVHGTAASLHTWEPLVERLSDQYRIITYTQPGHGLTGPNANHDYSFAGMAQALDLVTEELSLDHFVLGGNSMGGWVAWRYALAHPEKIDALILLDSSGMPLHEGESEPPLNLGFRLLKNPVGRFLLKQFTPRAAVERSALESVSVKSIITNEVVDRYWELLRLPGNRAAAGQRALVDREVAYADEIHNITAPTLIIWGEDDALIHATAAMTFDERLPNAEVTIYDGVGHIPMEEAPDQTAADIDAFLDRVLTPVSETP</sequence>
<protein>
    <submittedName>
        <fullName evidence="2">Alpha/beta fold hydrolase</fullName>
    </submittedName>
</protein>
<dbReference type="InterPro" id="IPR000639">
    <property type="entry name" value="Epox_hydrolase-like"/>
</dbReference>
<dbReference type="Gene3D" id="3.40.50.1820">
    <property type="entry name" value="alpha/beta hydrolase"/>
    <property type="match status" value="1"/>
</dbReference>
<comment type="caution">
    <text evidence="2">The sequence shown here is derived from an EMBL/GenBank/DDBJ whole genome shotgun (WGS) entry which is preliminary data.</text>
</comment>
<dbReference type="PANTHER" id="PTHR43798:SF33">
    <property type="entry name" value="HYDROLASE, PUTATIVE (AFU_ORTHOLOGUE AFUA_2G14860)-RELATED"/>
    <property type="match status" value="1"/>
</dbReference>
<organism evidence="2 3">
    <name type="scientific">Hyphococcus aureus</name>
    <dbReference type="NCBI Taxonomy" id="2666033"/>
    <lineage>
        <taxon>Bacteria</taxon>
        <taxon>Pseudomonadati</taxon>
        <taxon>Pseudomonadota</taxon>
        <taxon>Alphaproteobacteria</taxon>
        <taxon>Parvularculales</taxon>
        <taxon>Parvularculaceae</taxon>
        <taxon>Hyphococcus</taxon>
    </lineage>
</organism>
<dbReference type="InterPro" id="IPR029058">
    <property type="entry name" value="AB_hydrolase_fold"/>
</dbReference>
<dbReference type="EMBL" id="JBHPON010000001">
    <property type="protein sequence ID" value="MFC6035794.1"/>
    <property type="molecule type" value="Genomic_DNA"/>
</dbReference>
<keyword evidence="3" id="KW-1185">Reference proteome</keyword>
<dbReference type="PRINTS" id="PR00412">
    <property type="entry name" value="EPOXHYDRLASE"/>
</dbReference>
<dbReference type="PRINTS" id="PR00111">
    <property type="entry name" value="ABHYDROLASE"/>
</dbReference>
<dbReference type="SUPFAM" id="SSF53474">
    <property type="entry name" value="alpha/beta-Hydrolases"/>
    <property type="match status" value="1"/>
</dbReference>
<dbReference type="Pfam" id="PF00561">
    <property type="entry name" value="Abhydrolase_1"/>
    <property type="match status" value="1"/>
</dbReference>
<feature type="domain" description="AB hydrolase-1" evidence="1">
    <location>
        <begin position="64"/>
        <end position="302"/>
    </location>
</feature>
<keyword evidence="2" id="KW-0378">Hydrolase</keyword>